<feature type="region of interest" description="Disordered" evidence="1">
    <location>
        <begin position="41"/>
        <end position="67"/>
    </location>
</feature>
<comment type="caution">
    <text evidence="3">The sequence shown here is derived from an EMBL/GenBank/DDBJ whole genome shotgun (WGS) entry which is preliminary data.</text>
</comment>
<keyword evidence="4" id="KW-1185">Reference proteome</keyword>
<keyword evidence="2" id="KW-0472">Membrane</keyword>
<feature type="transmembrane region" description="Helical" evidence="2">
    <location>
        <begin position="157"/>
        <end position="176"/>
    </location>
</feature>
<sequence>MDTPHPPRRALPTRVFLVLGAIASAHAFGATLSHGRVLERPLATPLTPPPLSRRAMSPRPSPSPRHVGVAMRAPVILGIAATRANIAVGAAVLLGATVVAARAMKKPPPPPPAEPEPEPEPLPVAVAEPEPAAAPLVRAESSSAAVAADMMATPAEIIGGLIIGGIVAAVMAKVAIAKSAVGLLLAA</sequence>
<evidence type="ECO:0000313" key="3">
    <source>
        <dbReference type="EMBL" id="KAL1499353.1"/>
    </source>
</evidence>
<organism evidence="3 4">
    <name type="scientific">Prymnesium parvum</name>
    <name type="common">Toxic golden alga</name>
    <dbReference type="NCBI Taxonomy" id="97485"/>
    <lineage>
        <taxon>Eukaryota</taxon>
        <taxon>Haptista</taxon>
        <taxon>Haptophyta</taxon>
        <taxon>Prymnesiophyceae</taxon>
        <taxon>Prymnesiales</taxon>
        <taxon>Prymnesiaceae</taxon>
        <taxon>Prymnesium</taxon>
    </lineage>
</organism>
<dbReference type="Proteomes" id="UP001515480">
    <property type="component" value="Unassembled WGS sequence"/>
</dbReference>
<accession>A0AB34IGA0</accession>
<gene>
    <name evidence="3" type="ORF">AB1Y20_011560</name>
</gene>
<name>A0AB34IGA0_PRYPA</name>
<dbReference type="EMBL" id="JBGBPQ010000025">
    <property type="protein sequence ID" value="KAL1499353.1"/>
    <property type="molecule type" value="Genomic_DNA"/>
</dbReference>
<evidence type="ECO:0000256" key="2">
    <source>
        <dbReference type="SAM" id="Phobius"/>
    </source>
</evidence>
<keyword evidence="2" id="KW-1133">Transmembrane helix</keyword>
<protein>
    <submittedName>
        <fullName evidence="3">Uncharacterized protein</fullName>
    </submittedName>
</protein>
<keyword evidence="2" id="KW-0812">Transmembrane</keyword>
<reference evidence="3 4" key="1">
    <citation type="journal article" date="2024" name="Science">
        <title>Giant polyketide synthase enzymes in the biosynthesis of giant marine polyether toxins.</title>
        <authorList>
            <person name="Fallon T.R."/>
            <person name="Shende V.V."/>
            <person name="Wierzbicki I.H."/>
            <person name="Pendleton A.L."/>
            <person name="Watervoot N.F."/>
            <person name="Auber R.P."/>
            <person name="Gonzalez D.J."/>
            <person name="Wisecaver J.H."/>
            <person name="Moore B.S."/>
        </authorList>
    </citation>
    <scope>NUCLEOTIDE SEQUENCE [LARGE SCALE GENOMIC DNA]</scope>
    <source>
        <strain evidence="3 4">12B1</strain>
    </source>
</reference>
<feature type="region of interest" description="Disordered" evidence="1">
    <location>
        <begin position="104"/>
        <end position="123"/>
    </location>
</feature>
<evidence type="ECO:0000256" key="1">
    <source>
        <dbReference type="SAM" id="MobiDB-lite"/>
    </source>
</evidence>
<evidence type="ECO:0000313" key="4">
    <source>
        <dbReference type="Proteomes" id="UP001515480"/>
    </source>
</evidence>
<dbReference type="AlphaFoldDB" id="A0AB34IGA0"/>
<feature type="transmembrane region" description="Helical" evidence="2">
    <location>
        <begin position="75"/>
        <end position="101"/>
    </location>
</feature>
<proteinExistence type="predicted"/>